<keyword evidence="6" id="KW-1185">Reference proteome</keyword>
<protein>
    <submittedName>
        <fullName evidence="5">MarR family transcriptional regulator</fullName>
    </submittedName>
</protein>
<dbReference type="OrthoDB" id="582199at2"/>
<organism evidence="5 6">
    <name type="scientific">Aquibium oceanicum</name>
    <dbReference type="NCBI Taxonomy" id="1670800"/>
    <lineage>
        <taxon>Bacteria</taxon>
        <taxon>Pseudomonadati</taxon>
        <taxon>Pseudomonadota</taxon>
        <taxon>Alphaproteobacteria</taxon>
        <taxon>Hyphomicrobiales</taxon>
        <taxon>Phyllobacteriaceae</taxon>
        <taxon>Aquibium</taxon>
    </lineage>
</organism>
<dbReference type="PANTHER" id="PTHR42756">
    <property type="entry name" value="TRANSCRIPTIONAL REGULATOR, MARR"/>
    <property type="match status" value="1"/>
</dbReference>
<dbReference type="PROSITE" id="PS50995">
    <property type="entry name" value="HTH_MARR_2"/>
    <property type="match status" value="1"/>
</dbReference>
<gene>
    <name evidence="5" type="ORF">BSQ44_01725</name>
</gene>
<evidence type="ECO:0000256" key="1">
    <source>
        <dbReference type="ARBA" id="ARBA00023015"/>
    </source>
</evidence>
<dbReference type="GO" id="GO:0003700">
    <property type="term" value="F:DNA-binding transcription factor activity"/>
    <property type="evidence" value="ECO:0007669"/>
    <property type="project" value="InterPro"/>
</dbReference>
<dbReference type="KEGG" id="meso:BSQ44_01725"/>
<keyword evidence="1" id="KW-0805">Transcription regulation</keyword>
<evidence type="ECO:0000256" key="3">
    <source>
        <dbReference type="ARBA" id="ARBA00023163"/>
    </source>
</evidence>
<evidence type="ECO:0000259" key="4">
    <source>
        <dbReference type="PROSITE" id="PS50995"/>
    </source>
</evidence>
<dbReference type="GO" id="GO:0003677">
    <property type="term" value="F:DNA binding"/>
    <property type="evidence" value="ECO:0007669"/>
    <property type="project" value="UniProtKB-KW"/>
</dbReference>
<dbReference type="SMART" id="SM00347">
    <property type="entry name" value="HTH_MARR"/>
    <property type="match status" value="1"/>
</dbReference>
<dbReference type="InterPro" id="IPR036388">
    <property type="entry name" value="WH-like_DNA-bd_sf"/>
</dbReference>
<dbReference type="Proteomes" id="UP000182840">
    <property type="component" value="Chromosome"/>
</dbReference>
<keyword evidence="3" id="KW-0804">Transcription</keyword>
<accession>A0A1L3SLJ9</accession>
<dbReference type="InterPro" id="IPR000835">
    <property type="entry name" value="HTH_MarR-typ"/>
</dbReference>
<dbReference type="PRINTS" id="PR00598">
    <property type="entry name" value="HTHMARR"/>
</dbReference>
<dbReference type="Gene3D" id="1.10.10.10">
    <property type="entry name" value="Winged helix-like DNA-binding domain superfamily/Winged helix DNA-binding domain"/>
    <property type="match status" value="1"/>
</dbReference>
<dbReference type="EMBL" id="CP018171">
    <property type="protein sequence ID" value="APH70241.1"/>
    <property type="molecule type" value="Genomic_DNA"/>
</dbReference>
<sequence>MPTRHDSDSFGFIIGDLSRLIRAEMERRIAAAGLSVTPGEGRTLLNIARIGAVRQNVLADRMGVEAMTLSGYVDRLEQRRLVSRTVDPADRRAKLVSLTSEAEGVVEELRALGDSLRVDLSRTMRSEEWDALMASLRQIRENLTGMKCKAPAAVDTSE</sequence>
<evidence type="ECO:0000313" key="6">
    <source>
        <dbReference type="Proteomes" id="UP000182840"/>
    </source>
</evidence>
<dbReference type="AlphaFoldDB" id="A0A1L3SLJ9"/>
<proteinExistence type="predicted"/>
<dbReference type="SUPFAM" id="SSF46785">
    <property type="entry name" value="Winged helix' DNA-binding domain"/>
    <property type="match status" value="1"/>
</dbReference>
<dbReference type="PANTHER" id="PTHR42756:SF1">
    <property type="entry name" value="TRANSCRIPTIONAL REPRESSOR OF EMRAB OPERON"/>
    <property type="match status" value="1"/>
</dbReference>
<reference evidence="6" key="1">
    <citation type="submission" date="2016-11" db="EMBL/GenBank/DDBJ databases">
        <title>Mesorhizobium oceanicum sp. nov., isolated from deep seawater in South China Sea.</title>
        <authorList>
            <person name="Fu G.-Y."/>
        </authorList>
    </citation>
    <scope>NUCLEOTIDE SEQUENCE [LARGE SCALE GENOMIC DNA]</scope>
    <source>
        <strain evidence="6">B7</strain>
    </source>
</reference>
<dbReference type="RefSeq" id="WP_072601654.1">
    <property type="nucleotide sequence ID" value="NZ_CP018171.1"/>
</dbReference>
<dbReference type="Pfam" id="PF12802">
    <property type="entry name" value="MarR_2"/>
    <property type="match status" value="1"/>
</dbReference>
<keyword evidence="2" id="KW-0238">DNA-binding</keyword>
<evidence type="ECO:0000256" key="2">
    <source>
        <dbReference type="ARBA" id="ARBA00023125"/>
    </source>
</evidence>
<name>A0A1L3SLJ9_9HYPH</name>
<feature type="domain" description="HTH marR-type" evidence="4">
    <location>
        <begin position="7"/>
        <end position="141"/>
    </location>
</feature>
<dbReference type="STRING" id="1670800.BSQ44_01725"/>
<dbReference type="InterPro" id="IPR036390">
    <property type="entry name" value="WH_DNA-bd_sf"/>
</dbReference>
<evidence type="ECO:0000313" key="5">
    <source>
        <dbReference type="EMBL" id="APH70241.1"/>
    </source>
</evidence>